<evidence type="ECO:0000256" key="11">
    <source>
        <dbReference type="ARBA" id="ARBA00052330"/>
    </source>
</evidence>
<gene>
    <name evidence="19" type="primary">thiI</name>
    <name evidence="21" type="ORF">AKG39_08635</name>
</gene>
<dbReference type="EC" id="2.8.1.4" evidence="14 19"/>
<evidence type="ECO:0000313" key="21">
    <source>
        <dbReference type="EMBL" id="KNZ41998.1"/>
    </source>
</evidence>
<dbReference type="Pfam" id="PF02568">
    <property type="entry name" value="ThiI"/>
    <property type="match status" value="1"/>
</dbReference>
<sequence>MEHVILVRYGEIALKGLNRNYFIDLLAKNIRNTLGCVPSAKVKKIQGRIIVNLEESDVELGMSRIQKVFGIVSVSHAVVIASDIDVIEENAIQRVREAKDIKTFKITAKRGDKTFPIKSPDLCARLGEKILAAVDGITVDLHHPDLNLWIEVREQTYMYHEFLPCNGGLPVGCSGKGALLLSGGIDSPVAGYMMAKRGVEVIAVYFHSFPFTSDRAKQKVVDLAKIMSQYCGKIKLYVVPFTEVQTKIVELCPDKQTTIIMRRYMMRIAETIAKNEGAKALITGESLGQVASQTMEGLGATNAVAELPVFRPLIGFDKSEIVKIAQDIGTFETSILPYEDCCTIFVPKHPETKPKISEMKRSEEVISEMMVGMMATAVENAEVIKL</sequence>
<dbReference type="HAMAP" id="MF_00021">
    <property type="entry name" value="ThiI"/>
    <property type="match status" value="1"/>
</dbReference>
<dbReference type="InterPro" id="IPR020536">
    <property type="entry name" value="ThiI_AANH"/>
</dbReference>
<keyword evidence="22" id="KW-1185">Reference proteome</keyword>
<evidence type="ECO:0000313" key="22">
    <source>
        <dbReference type="Proteomes" id="UP000036873"/>
    </source>
</evidence>
<evidence type="ECO:0000256" key="5">
    <source>
        <dbReference type="ARBA" id="ARBA00022679"/>
    </source>
</evidence>
<comment type="function">
    <text evidence="12 19">Catalyzes the ATP-dependent transfer of a sulfur to tRNA to produce 4-thiouridine in position 8 of tRNAs, which functions as a near-UV photosensor. Also catalyzes the transfer of sulfur to the sulfur carrier protein ThiS, forming ThiS-thiocarboxylate. This is a step in the synthesis of thiazole, in the thiamine biosynthesis pathway. The sulfur is donated as persulfide by IscS.</text>
</comment>
<dbReference type="Pfam" id="PF02926">
    <property type="entry name" value="THUMP"/>
    <property type="match status" value="1"/>
</dbReference>
<dbReference type="InterPro" id="IPR054173">
    <property type="entry name" value="ThiI_fer"/>
</dbReference>
<evidence type="ECO:0000256" key="7">
    <source>
        <dbReference type="ARBA" id="ARBA00022840"/>
    </source>
</evidence>
<dbReference type="GO" id="GO:0004810">
    <property type="term" value="F:CCA tRNA nucleotidyltransferase activity"/>
    <property type="evidence" value="ECO:0007669"/>
    <property type="project" value="InterPro"/>
</dbReference>
<dbReference type="PANTHER" id="PTHR43209:SF1">
    <property type="entry name" value="TRNA SULFURTRANSFERASE"/>
    <property type="match status" value="1"/>
</dbReference>
<comment type="caution">
    <text evidence="21">The sequence shown here is derived from an EMBL/GenBank/DDBJ whole genome shotgun (WGS) entry which is preliminary data.</text>
</comment>
<dbReference type="GO" id="GO:0140741">
    <property type="term" value="F:tRNA-uracil-4 sulfurtransferase activity"/>
    <property type="evidence" value="ECO:0007669"/>
    <property type="project" value="UniProtKB-EC"/>
</dbReference>
<keyword evidence="3 19" id="KW-0963">Cytoplasm</keyword>
<evidence type="ECO:0000256" key="12">
    <source>
        <dbReference type="ARBA" id="ARBA00058382"/>
    </source>
</evidence>
<dbReference type="InterPro" id="IPR004114">
    <property type="entry name" value="THUMP_dom"/>
</dbReference>
<protein>
    <recommendedName>
        <fullName evidence="15 19">Probable tRNA sulfurtransferase</fullName>
        <ecNumber evidence="14 19">2.8.1.4</ecNumber>
    </recommendedName>
    <alternativeName>
        <fullName evidence="16 19">Sulfur carrier protein ThiS sulfurtransferase</fullName>
    </alternativeName>
    <alternativeName>
        <fullName evidence="17 19">Thiamine biosynthesis protein ThiI</fullName>
    </alternativeName>
    <alternativeName>
        <fullName evidence="18 19">tRNA 4-thiouridine synthase</fullName>
    </alternativeName>
</protein>
<dbReference type="SUPFAM" id="SSF52402">
    <property type="entry name" value="Adenine nucleotide alpha hydrolases-like"/>
    <property type="match status" value="1"/>
</dbReference>
<keyword evidence="5 19" id="KW-0808">Transferase</keyword>
<evidence type="ECO:0000256" key="1">
    <source>
        <dbReference type="ARBA" id="ARBA00004496"/>
    </source>
</evidence>
<evidence type="ECO:0000256" key="8">
    <source>
        <dbReference type="ARBA" id="ARBA00022884"/>
    </source>
</evidence>
<keyword evidence="4 19" id="KW-0820">tRNA-binding</keyword>
<feature type="binding site" evidence="19">
    <location>
        <begin position="205"/>
        <end position="206"/>
    </location>
    <ligand>
        <name>ATP</name>
        <dbReference type="ChEBI" id="CHEBI:30616"/>
    </ligand>
</feature>
<dbReference type="EMBL" id="LGYO01000021">
    <property type="protein sequence ID" value="KNZ41998.1"/>
    <property type="molecule type" value="Genomic_DNA"/>
</dbReference>
<comment type="subcellular location">
    <subcellularLocation>
        <location evidence="1 19">Cytoplasm</location>
    </subcellularLocation>
</comment>
<dbReference type="Proteomes" id="UP000036873">
    <property type="component" value="Unassembled WGS sequence"/>
</dbReference>
<dbReference type="GO" id="GO:0000049">
    <property type="term" value="F:tRNA binding"/>
    <property type="evidence" value="ECO:0007669"/>
    <property type="project" value="UniProtKB-UniRule"/>
</dbReference>
<evidence type="ECO:0000259" key="20">
    <source>
        <dbReference type="PROSITE" id="PS51165"/>
    </source>
</evidence>
<dbReference type="GO" id="GO:0002937">
    <property type="term" value="P:tRNA 4-thiouridine biosynthesis"/>
    <property type="evidence" value="ECO:0007669"/>
    <property type="project" value="TreeGrafter"/>
</dbReference>
<proteinExistence type="inferred from homology"/>
<dbReference type="AlphaFoldDB" id="A0A0L6U0H3"/>
<keyword evidence="8 19" id="KW-0694">RNA-binding</keyword>
<dbReference type="NCBIfam" id="TIGR00342">
    <property type="entry name" value="tRNA uracil 4-sulfurtransferase ThiI"/>
    <property type="match status" value="1"/>
</dbReference>
<keyword evidence="7 19" id="KW-0067">ATP-binding</keyword>
<reference evidence="22" key="1">
    <citation type="submission" date="2015-07" db="EMBL/GenBank/DDBJ databases">
        <title>Draft genome sequence of Acetobacterium bakii DSM 8293, a potential psychrophilic chemical producer through syngas fermentation.</title>
        <authorList>
            <person name="Song Y."/>
            <person name="Hwang S."/>
            <person name="Cho B.-K."/>
        </authorList>
    </citation>
    <scope>NUCLEOTIDE SEQUENCE [LARGE SCALE GENOMIC DNA]</scope>
    <source>
        <strain evidence="22">DSM 8239</strain>
    </source>
</reference>
<comment type="catalytic activity">
    <reaction evidence="11 19">
        <text>[ThiS sulfur-carrier protein]-C-terminal Gly-Gly-AMP + S-sulfanyl-L-cysteinyl-[cysteine desulfurase] + AH2 = [ThiS sulfur-carrier protein]-C-terminal-Gly-aminoethanethioate + L-cysteinyl-[cysteine desulfurase] + A + AMP + 2 H(+)</text>
        <dbReference type="Rhea" id="RHEA:43340"/>
        <dbReference type="Rhea" id="RHEA-COMP:12157"/>
        <dbReference type="Rhea" id="RHEA-COMP:12158"/>
        <dbReference type="Rhea" id="RHEA-COMP:12910"/>
        <dbReference type="Rhea" id="RHEA-COMP:19908"/>
        <dbReference type="ChEBI" id="CHEBI:13193"/>
        <dbReference type="ChEBI" id="CHEBI:15378"/>
        <dbReference type="ChEBI" id="CHEBI:17499"/>
        <dbReference type="ChEBI" id="CHEBI:29950"/>
        <dbReference type="ChEBI" id="CHEBI:61963"/>
        <dbReference type="ChEBI" id="CHEBI:90618"/>
        <dbReference type="ChEBI" id="CHEBI:232372"/>
        <dbReference type="ChEBI" id="CHEBI:456215"/>
    </reaction>
</comment>
<feature type="binding site" evidence="19">
    <location>
        <position position="284"/>
    </location>
    <ligand>
        <name>ATP</name>
        <dbReference type="ChEBI" id="CHEBI:30616"/>
    </ligand>
</feature>
<dbReference type="FunFam" id="3.40.50.620:FF:000053">
    <property type="entry name" value="Probable tRNA sulfurtransferase"/>
    <property type="match status" value="1"/>
</dbReference>
<dbReference type="GO" id="GO:0005829">
    <property type="term" value="C:cytosol"/>
    <property type="evidence" value="ECO:0007669"/>
    <property type="project" value="TreeGrafter"/>
</dbReference>
<evidence type="ECO:0000256" key="15">
    <source>
        <dbReference type="ARBA" id="ARBA00071867"/>
    </source>
</evidence>
<dbReference type="InterPro" id="IPR049961">
    <property type="entry name" value="ThiI_N"/>
</dbReference>
<dbReference type="GO" id="GO:0005524">
    <property type="term" value="F:ATP binding"/>
    <property type="evidence" value="ECO:0007669"/>
    <property type="project" value="UniProtKB-UniRule"/>
</dbReference>
<dbReference type="CDD" id="cd11716">
    <property type="entry name" value="THUMP_ThiI"/>
    <property type="match status" value="1"/>
</dbReference>
<feature type="binding site" evidence="19">
    <location>
        <position position="293"/>
    </location>
    <ligand>
        <name>ATP</name>
        <dbReference type="ChEBI" id="CHEBI:30616"/>
    </ligand>
</feature>
<evidence type="ECO:0000256" key="18">
    <source>
        <dbReference type="ARBA" id="ARBA00080570"/>
    </source>
</evidence>
<dbReference type="InterPro" id="IPR050102">
    <property type="entry name" value="tRNA_sulfurtransferase_ThiI"/>
</dbReference>
<dbReference type="GO" id="GO:0052837">
    <property type="term" value="P:thiazole biosynthetic process"/>
    <property type="evidence" value="ECO:0007669"/>
    <property type="project" value="TreeGrafter"/>
</dbReference>
<dbReference type="Gene3D" id="3.30.2130.30">
    <property type="match status" value="1"/>
</dbReference>
<organism evidence="21 22">
    <name type="scientific">Acetobacterium bakii</name>
    <dbReference type="NCBI Taxonomy" id="52689"/>
    <lineage>
        <taxon>Bacteria</taxon>
        <taxon>Bacillati</taxon>
        <taxon>Bacillota</taxon>
        <taxon>Clostridia</taxon>
        <taxon>Eubacteriales</taxon>
        <taxon>Eubacteriaceae</taxon>
        <taxon>Acetobacterium</taxon>
    </lineage>
</organism>
<dbReference type="PROSITE" id="PS51165">
    <property type="entry name" value="THUMP"/>
    <property type="match status" value="1"/>
</dbReference>
<name>A0A0L6U0H3_9FIRM</name>
<dbReference type="SUPFAM" id="SSF143437">
    <property type="entry name" value="THUMP domain-like"/>
    <property type="match status" value="1"/>
</dbReference>
<dbReference type="InterPro" id="IPR003720">
    <property type="entry name" value="tRNA_STrfase"/>
</dbReference>
<comment type="catalytic activity">
    <reaction evidence="10 19">
        <text>[ThiI sulfur-carrier protein]-S-sulfanyl-L-cysteine + a uridine in tRNA + 2 reduced [2Fe-2S]-[ferredoxin] + ATP + H(+) = [ThiI sulfur-carrier protein]-L-cysteine + a 4-thiouridine in tRNA + 2 oxidized [2Fe-2S]-[ferredoxin] + AMP + diphosphate</text>
        <dbReference type="Rhea" id="RHEA:24176"/>
        <dbReference type="Rhea" id="RHEA-COMP:10000"/>
        <dbReference type="Rhea" id="RHEA-COMP:10001"/>
        <dbReference type="Rhea" id="RHEA-COMP:13337"/>
        <dbReference type="Rhea" id="RHEA-COMP:13338"/>
        <dbReference type="Rhea" id="RHEA-COMP:13339"/>
        <dbReference type="Rhea" id="RHEA-COMP:13340"/>
        <dbReference type="ChEBI" id="CHEBI:15378"/>
        <dbReference type="ChEBI" id="CHEBI:29950"/>
        <dbReference type="ChEBI" id="CHEBI:30616"/>
        <dbReference type="ChEBI" id="CHEBI:33019"/>
        <dbReference type="ChEBI" id="CHEBI:33737"/>
        <dbReference type="ChEBI" id="CHEBI:33738"/>
        <dbReference type="ChEBI" id="CHEBI:61963"/>
        <dbReference type="ChEBI" id="CHEBI:65315"/>
        <dbReference type="ChEBI" id="CHEBI:136798"/>
        <dbReference type="ChEBI" id="CHEBI:456215"/>
        <dbReference type="EC" id="2.8.1.4"/>
    </reaction>
</comment>
<evidence type="ECO:0000256" key="9">
    <source>
        <dbReference type="ARBA" id="ARBA00022977"/>
    </source>
</evidence>
<dbReference type="InterPro" id="IPR014729">
    <property type="entry name" value="Rossmann-like_a/b/a_fold"/>
</dbReference>
<evidence type="ECO:0000256" key="6">
    <source>
        <dbReference type="ARBA" id="ARBA00022741"/>
    </source>
</evidence>
<dbReference type="Gene3D" id="3.40.50.620">
    <property type="entry name" value="HUPs"/>
    <property type="match status" value="1"/>
</dbReference>
<keyword evidence="9 19" id="KW-0784">Thiamine biosynthesis</keyword>
<comment type="pathway">
    <text evidence="2 19">Cofactor biosynthesis; thiamine diphosphate biosynthesis.</text>
</comment>
<evidence type="ECO:0000256" key="13">
    <source>
        <dbReference type="ARBA" id="ARBA00061472"/>
    </source>
</evidence>
<dbReference type="PANTHER" id="PTHR43209">
    <property type="entry name" value="TRNA SULFURTRANSFERASE"/>
    <property type="match status" value="1"/>
</dbReference>
<dbReference type="InterPro" id="IPR049962">
    <property type="entry name" value="THUMP_ThiI"/>
</dbReference>
<dbReference type="STRING" id="52689.AKG39_08635"/>
<dbReference type="CDD" id="cd01712">
    <property type="entry name" value="PPase_ThiI"/>
    <property type="match status" value="1"/>
</dbReference>
<dbReference type="OrthoDB" id="9773948at2"/>
<feature type="binding site" evidence="19">
    <location>
        <begin position="180"/>
        <end position="181"/>
    </location>
    <ligand>
        <name>ATP</name>
        <dbReference type="ChEBI" id="CHEBI:30616"/>
    </ligand>
</feature>
<evidence type="ECO:0000256" key="10">
    <source>
        <dbReference type="ARBA" id="ARBA00050570"/>
    </source>
</evidence>
<dbReference type="GO" id="GO:0009228">
    <property type="term" value="P:thiamine biosynthetic process"/>
    <property type="evidence" value="ECO:0007669"/>
    <property type="project" value="UniProtKB-KW"/>
</dbReference>
<dbReference type="UniPathway" id="UPA00060"/>
<dbReference type="RefSeq" id="WP_050739989.1">
    <property type="nucleotide sequence ID" value="NZ_LGYO01000021.1"/>
</dbReference>
<keyword evidence="6 19" id="KW-0547">Nucleotide-binding</keyword>
<evidence type="ECO:0000256" key="14">
    <source>
        <dbReference type="ARBA" id="ARBA00066827"/>
    </source>
</evidence>
<dbReference type="PATRIC" id="fig|52689.4.peg.934"/>
<accession>A0A0L6U0H3</accession>
<evidence type="ECO:0000256" key="16">
    <source>
        <dbReference type="ARBA" id="ARBA00075337"/>
    </source>
</evidence>
<evidence type="ECO:0000256" key="19">
    <source>
        <dbReference type="HAMAP-Rule" id="MF_00021"/>
    </source>
</evidence>
<evidence type="ECO:0000256" key="17">
    <source>
        <dbReference type="ARBA" id="ARBA00077849"/>
    </source>
</evidence>
<dbReference type="Pfam" id="PF22025">
    <property type="entry name" value="ThiI_fer"/>
    <property type="match status" value="1"/>
</dbReference>
<dbReference type="GO" id="GO:0009229">
    <property type="term" value="P:thiamine diphosphate biosynthetic process"/>
    <property type="evidence" value="ECO:0007669"/>
    <property type="project" value="UniProtKB-UniRule"/>
</dbReference>
<evidence type="ECO:0000256" key="3">
    <source>
        <dbReference type="ARBA" id="ARBA00022490"/>
    </source>
</evidence>
<evidence type="ECO:0000256" key="4">
    <source>
        <dbReference type="ARBA" id="ARBA00022555"/>
    </source>
</evidence>
<evidence type="ECO:0000256" key="2">
    <source>
        <dbReference type="ARBA" id="ARBA00004948"/>
    </source>
</evidence>
<dbReference type="SMART" id="SM00981">
    <property type="entry name" value="THUMP"/>
    <property type="match status" value="1"/>
</dbReference>
<feature type="binding site" evidence="19">
    <location>
        <position position="262"/>
    </location>
    <ligand>
        <name>ATP</name>
        <dbReference type="ChEBI" id="CHEBI:30616"/>
    </ligand>
</feature>
<comment type="similarity">
    <text evidence="13 19">Belongs to the ThiI family.</text>
</comment>
<feature type="domain" description="THUMP" evidence="20">
    <location>
        <begin position="59"/>
        <end position="164"/>
    </location>
</feature>